<dbReference type="SUPFAM" id="SSF53623">
    <property type="entry name" value="MurD-like peptide ligases, catalytic domain"/>
    <property type="match status" value="1"/>
</dbReference>
<evidence type="ECO:0000256" key="8">
    <source>
        <dbReference type="ARBA" id="ARBA00030592"/>
    </source>
</evidence>
<dbReference type="InterPro" id="IPR001645">
    <property type="entry name" value="Folylpolyglutamate_synth"/>
</dbReference>
<evidence type="ECO:0000256" key="7">
    <source>
        <dbReference type="ARBA" id="ARBA00022842"/>
    </source>
</evidence>
<dbReference type="Pfam" id="PF02875">
    <property type="entry name" value="Mur_ligase_C"/>
    <property type="match status" value="1"/>
</dbReference>
<dbReference type="InterPro" id="IPR013221">
    <property type="entry name" value="Mur_ligase_cen"/>
</dbReference>
<dbReference type="NCBIfam" id="TIGR01499">
    <property type="entry name" value="folC"/>
    <property type="match status" value="1"/>
</dbReference>
<evidence type="ECO:0000256" key="5">
    <source>
        <dbReference type="ARBA" id="ARBA00022741"/>
    </source>
</evidence>
<comment type="similarity">
    <text evidence="1 10">Belongs to the folylpolyglutamate synthase family.</text>
</comment>
<dbReference type="GO" id="GO:0004326">
    <property type="term" value="F:tetrahydrofolylpolyglutamate synthase activity"/>
    <property type="evidence" value="ECO:0007669"/>
    <property type="project" value="UniProtKB-EC"/>
</dbReference>
<keyword evidence="3 10" id="KW-0436">Ligase</keyword>
<evidence type="ECO:0000256" key="3">
    <source>
        <dbReference type="ARBA" id="ARBA00022598"/>
    </source>
</evidence>
<dbReference type="InterPro" id="IPR036565">
    <property type="entry name" value="Mur-like_cat_sf"/>
</dbReference>
<evidence type="ECO:0000256" key="9">
    <source>
        <dbReference type="ARBA" id="ARBA00047493"/>
    </source>
</evidence>
<name>A0A3E2NCM2_9FIRM</name>
<dbReference type="RefSeq" id="WP_117417193.1">
    <property type="nucleotide sequence ID" value="NZ_QOHO01000031.1"/>
</dbReference>
<evidence type="ECO:0000313" key="13">
    <source>
        <dbReference type="EMBL" id="RFZ78767.1"/>
    </source>
</evidence>
<feature type="domain" description="Mur ligase C-terminal" evidence="11">
    <location>
        <begin position="295"/>
        <end position="412"/>
    </location>
</feature>
<evidence type="ECO:0000256" key="6">
    <source>
        <dbReference type="ARBA" id="ARBA00022840"/>
    </source>
</evidence>
<dbReference type="Gene3D" id="3.40.1190.10">
    <property type="entry name" value="Mur-like, catalytic domain"/>
    <property type="match status" value="1"/>
</dbReference>
<keyword evidence="5 10" id="KW-0547">Nucleotide-binding</keyword>
<dbReference type="InterPro" id="IPR036615">
    <property type="entry name" value="Mur_ligase_C_dom_sf"/>
</dbReference>
<dbReference type="GO" id="GO:0005524">
    <property type="term" value="F:ATP binding"/>
    <property type="evidence" value="ECO:0007669"/>
    <property type="project" value="UniProtKB-KW"/>
</dbReference>
<dbReference type="InterPro" id="IPR004101">
    <property type="entry name" value="Mur_ligase_C"/>
</dbReference>
<evidence type="ECO:0000259" key="12">
    <source>
        <dbReference type="Pfam" id="PF08245"/>
    </source>
</evidence>
<dbReference type="PROSITE" id="PS01011">
    <property type="entry name" value="FOLYLPOLYGLU_SYNT_1"/>
    <property type="match status" value="1"/>
</dbReference>
<dbReference type="Pfam" id="PF08245">
    <property type="entry name" value="Mur_ligase_M"/>
    <property type="match status" value="1"/>
</dbReference>
<dbReference type="AlphaFoldDB" id="A0A3E2NCM2"/>
<comment type="catalytic activity">
    <reaction evidence="9">
        <text>(6S)-5,6,7,8-tetrahydrofolyl-(gamma-L-Glu)(n) + L-glutamate + ATP = (6S)-5,6,7,8-tetrahydrofolyl-(gamma-L-Glu)(n+1) + ADP + phosphate + H(+)</text>
        <dbReference type="Rhea" id="RHEA:10580"/>
        <dbReference type="Rhea" id="RHEA-COMP:14738"/>
        <dbReference type="Rhea" id="RHEA-COMP:14740"/>
        <dbReference type="ChEBI" id="CHEBI:15378"/>
        <dbReference type="ChEBI" id="CHEBI:29985"/>
        <dbReference type="ChEBI" id="CHEBI:30616"/>
        <dbReference type="ChEBI" id="CHEBI:43474"/>
        <dbReference type="ChEBI" id="CHEBI:141005"/>
        <dbReference type="ChEBI" id="CHEBI:456216"/>
        <dbReference type="EC" id="6.3.2.17"/>
    </reaction>
</comment>
<feature type="domain" description="Mur ligase central" evidence="12">
    <location>
        <begin position="47"/>
        <end position="268"/>
    </location>
</feature>
<dbReference type="GO" id="GO:0008841">
    <property type="term" value="F:dihydrofolate synthase activity"/>
    <property type="evidence" value="ECO:0007669"/>
    <property type="project" value="TreeGrafter"/>
</dbReference>
<accession>A0A3E2NCM2</accession>
<dbReference type="GO" id="GO:0046872">
    <property type="term" value="F:metal ion binding"/>
    <property type="evidence" value="ECO:0007669"/>
    <property type="project" value="UniProtKB-KW"/>
</dbReference>
<sequence>MTNMVDMSVMDKLNSIAKYGINLGLERIGKLLNNMGNPQEKLKFIHVAGTNGKGSTCTILSCILKESGYKTGLFISPYILNFNETMQINHLPIPYNQLESCGEYVFSCWEDSCVEGEYPTQFEVITAIAFEWFYRSGCDFVCLECGLGGKEDSTNIIPPALLQIITSVSLDHMGILGNTLEEIAVHKAGIIKGGITICYPLMQPEAMNIIKHRCNEAHGRLIVPSLQHLNVMEDTFPENSFLYMGQQYIKSMTGRFQIYNCITAITAAFTLAEMGFSIQQRAITEGVKNAKIPARQEIIRTSPLVLLDGCHNPEGAKALQDSLYKLPSQRLTVIMGVLADKDYNVMVKEIARLAHHFIAVTPHNPRALASQSLAKTAKTYCSNVYTFDEIQQALDFATEITIPSDPICVCGSLYLAQQIRPLLLRQFGNGDSKVPGGVT</sequence>
<reference evidence="13 14" key="1">
    <citation type="submission" date="2018-07" db="EMBL/GenBank/DDBJ databases">
        <title>New species, Clostridium PI-S10-A1B.</title>
        <authorList>
            <person name="Krishna G."/>
            <person name="Summeta K."/>
            <person name="Shikha S."/>
            <person name="Prabhu P.B."/>
            <person name="Suresh K."/>
        </authorList>
    </citation>
    <scope>NUCLEOTIDE SEQUENCE [LARGE SCALE GENOMIC DNA]</scope>
    <source>
        <strain evidence="13 14">PI-S10-A1B</strain>
    </source>
</reference>
<keyword evidence="6 10" id="KW-0067">ATP-binding</keyword>
<organism evidence="13 14">
    <name type="scientific">Lacrimispora amygdalina</name>
    <dbReference type="NCBI Taxonomy" id="253257"/>
    <lineage>
        <taxon>Bacteria</taxon>
        <taxon>Bacillati</taxon>
        <taxon>Bacillota</taxon>
        <taxon>Clostridia</taxon>
        <taxon>Lachnospirales</taxon>
        <taxon>Lachnospiraceae</taxon>
        <taxon>Lacrimispora</taxon>
    </lineage>
</organism>
<dbReference type="GO" id="GO:0005737">
    <property type="term" value="C:cytoplasm"/>
    <property type="evidence" value="ECO:0007669"/>
    <property type="project" value="TreeGrafter"/>
</dbReference>
<evidence type="ECO:0000259" key="11">
    <source>
        <dbReference type="Pfam" id="PF02875"/>
    </source>
</evidence>
<protein>
    <recommendedName>
        <fullName evidence="2">tetrahydrofolate synthase</fullName>
        <ecNumber evidence="2">6.3.2.17</ecNumber>
    </recommendedName>
    <alternativeName>
        <fullName evidence="8">Tetrahydrofolylpolyglutamate synthase</fullName>
    </alternativeName>
</protein>
<dbReference type="SUPFAM" id="SSF53244">
    <property type="entry name" value="MurD-like peptide ligases, peptide-binding domain"/>
    <property type="match status" value="1"/>
</dbReference>
<proteinExistence type="inferred from homology"/>
<dbReference type="EC" id="6.3.2.17" evidence="2"/>
<dbReference type="PANTHER" id="PTHR11136">
    <property type="entry name" value="FOLYLPOLYGLUTAMATE SYNTHASE-RELATED"/>
    <property type="match status" value="1"/>
</dbReference>
<dbReference type="PIRSF" id="PIRSF001563">
    <property type="entry name" value="Folylpolyglu_synth"/>
    <property type="match status" value="1"/>
</dbReference>
<gene>
    <name evidence="13" type="ORF">DS742_11690</name>
</gene>
<comment type="caution">
    <text evidence="13">The sequence shown here is derived from an EMBL/GenBank/DDBJ whole genome shotgun (WGS) entry which is preliminary data.</text>
</comment>
<dbReference type="OrthoDB" id="9809356at2"/>
<dbReference type="Gene3D" id="3.90.190.20">
    <property type="entry name" value="Mur ligase, C-terminal domain"/>
    <property type="match status" value="1"/>
</dbReference>
<evidence type="ECO:0000256" key="10">
    <source>
        <dbReference type="PIRNR" id="PIRNR001563"/>
    </source>
</evidence>
<evidence type="ECO:0000256" key="1">
    <source>
        <dbReference type="ARBA" id="ARBA00008276"/>
    </source>
</evidence>
<dbReference type="PANTHER" id="PTHR11136:SF0">
    <property type="entry name" value="DIHYDROFOLATE SYNTHETASE-RELATED"/>
    <property type="match status" value="1"/>
</dbReference>
<evidence type="ECO:0000256" key="4">
    <source>
        <dbReference type="ARBA" id="ARBA00022723"/>
    </source>
</evidence>
<dbReference type="Proteomes" id="UP000260680">
    <property type="component" value="Unassembled WGS sequence"/>
</dbReference>
<keyword evidence="7" id="KW-0460">Magnesium</keyword>
<evidence type="ECO:0000313" key="14">
    <source>
        <dbReference type="Proteomes" id="UP000260680"/>
    </source>
</evidence>
<dbReference type="EMBL" id="QOHO01000031">
    <property type="protein sequence ID" value="RFZ78767.1"/>
    <property type="molecule type" value="Genomic_DNA"/>
</dbReference>
<dbReference type="InterPro" id="IPR018109">
    <property type="entry name" value="Folylpolyglutamate_synth_CS"/>
</dbReference>
<evidence type="ECO:0000256" key="2">
    <source>
        <dbReference type="ARBA" id="ARBA00013025"/>
    </source>
</evidence>
<keyword evidence="4" id="KW-0479">Metal-binding</keyword>